<keyword evidence="2" id="KW-1185">Reference proteome</keyword>
<evidence type="ECO:0000313" key="2">
    <source>
        <dbReference type="Proteomes" id="UP000440096"/>
    </source>
</evidence>
<evidence type="ECO:0000313" key="1">
    <source>
        <dbReference type="EMBL" id="MTD57553.1"/>
    </source>
</evidence>
<organism evidence="1 2">
    <name type="scientific">Amycolatopsis pithecellobii</name>
    <dbReference type="NCBI Taxonomy" id="664692"/>
    <lineage>
        <taxon>Bacteria</taxon>
        <taxon>Bacillati</taxon>
        <taxon>Actinomycetota</taxon>
        <taxon>Actinomycetes</taxon>
        <taxon>Pseudonocardiales</taxon>
        <taxon>Pseudonocardiaceae</taxon>
        <taxon>Amycolatopsis</taxon>
    </lineage>
</organism>
<dbReference type="AlphaFoldDB" id="A0A6N7Z5I4"/>
<sequence>MTSASDRVERLCTMLDDAGFEQLAGSAGAGDVLRRVLTAIREGGAEPDIVSDLDTLDDLLARAGMGMVTQPGRGYRPLPAGHSLAFWGCPAERPCARIVTIPAIETGGPPRCAITGRVLGRRSLGA</sequence>
<dbReference type="Proteomes" id="UP000440096">
    <property type="component" value="Unassembled WGS sequence"/>
</dbReference>
<dbReference type="RefSeq" id="WP_154759675.1">
    <property type="nucleotide sequence ID" value="NZ_WMBA01000050.1"/>
</dbReference>
<gene>
    <name evidence="1" type="ORF">GKO32_26790</name>
</gene>
<reference evidence="1 2" key="1">
    <citation type="submission" date="2019-11" db="EMBL/GenBank/DDBJ databases">
        <title>Draft genome of Amycolatopsis RM579.</title>
        <authorList>
            <person name="Duangmal K."/>
            <person name="Mingma R."/>
        </authorList>
    </citation>
    <scope>NUCLEOTIDE SEQUENCE [LARGE SCALE GENOMIC DNA]</scope>
    <source>
        <strain evidence="1 2">RM579</strain>
    </source>
</reference>
<name>A0A6N7Z5I4_9PSEU</name>
<proteinExistence type="predicted"/>
<protein>
    <submittedName>
        <fullName evidence="1">Uncharacterized protein</fullName>
    </submittedName>
</protein>
<dbReference type="EMBL" id="WMBA01000050">
    <property type="protein sequence ID" value="MTD57553.1"/>
    <property type="molecule type" value="Genomic_DNA"/>
</dbReference>
<accession>A0A6N7Z5I4</accession>
<dbReference type="OrthoDB" id="3383077at2"/>
<comment type="caution">
    <text evidence="1">The sequence shown here is derived from an EMBL/GenBank/DDBJ whole genome shotgun (WGS) entry which is preliminary data.</text>
</comment>